<protein>
    <recommendedName>
        <fullName evidence="2">Single-stranded DNA-binding protein</fullName>
    </recommendedName>
</protein>
<dbReference type="Gene3D" id="2.40.50.140">
    <property type="entry name" value="Nucleic acid-binding proteins"/>
    <property type="match status" value="1"/>
</dbReference>
<dbReference type="Proteomes" id="UP000255284">
    <property type="component" value="Unassembled WGS sequence"/>
</dbReference>
<dbReference type="InterPro" id="IPR011344">
    <property type="entry name" value="ssDNA-bd"/>
</dbReference>
<reference evidence="7 8" key="2">
    <citation type="submission" date="2020-04" db="EMBL/GenBank/DDBJ databases">
        <title>Antimicrobial susceptibility and clonality of vaginal-derived multi-drug resistant Mobiluncus isolates in China.</title>
        <authorList>
            <person name="Zhang X."/>
        </authorList>
    </citation>
    <scope>NUCLEOTIDE SEQUENCE [LARGE SCALE GENOMIC DNA]</scope>
    <source>
        <strain evidence="3 7">13</strain>
        <strain evidence="4 8">7</strain>
    </source>
</reference>
<dbReference type="AlphaFoldDB" id="A0A7Y0U0N3"/>
<dbReference type="Proteomes" id="UP000578252">
    <property type="component" value="Unassembled WGS sequence"/>
</dbReference>
<evidence type="ECO:0000313" key="5">
    <source>
        <dbReference type="EMBL" id="STO15571.1"/>
    </source>
</evidence>
<dbReference type="InterPro" id="IPR000424">
    <property type="entry name" value="Primosome_PriB/ssb"/>
</dbReference>
<dbReference type="GeneID" id="61167622"/>
<dbReference type="PIRSF" id="PIRSF002070">
    <property type="entry name" value="SSB"/>
    <property type="match status" value="1"/>
</dbReference>
<dbReference type="EMBL" id="JABCUV010000007">
    <property type="protein sequence ID" value="NMW93464.1"/>
    <property type="molecule type" value="Genomic_DNA"/>
</dbReference>
<comment type="caution">
    <text evidence="3">The sequence shown here is derived from an EMBL/GenBank/DDBJ whole genome shotgun (WGS) entry which is preliminary data.</text>
</comment>
<dbReference type="GO" id="GO:0006260">
    <property type="term" value="P:DNA replication"/>
    <property type="evidence" value="ECO:0007669"/>
    <property type="project" value="InterPro"/>
</dbReference>
<dbReference type="EMBL" id="JABCUR010000003">
    <property type="protein sequence ID" value="NMW64763.1"/>
    <property type="molecule type" value="Genomic_DNA"/>
</dbReference>
<evidence type="ECO:0000313" key="8">
    <source>
        <dbReference type="Proteomes" id="UP000582487"/>
    </source>
</evidence>
<dbReference type="Pfam" id="PF00436">
    <property type="entry name" value="SSB"/>
    <property type="match status" value="1"/>
</dbReference>
<evidence type="ECO:0000313" key="7">
    <source>
        <dbReference type="Proteomes" id="UP000578252"/>
    </source>
</evidence>
<dbReference type="CDD" id="cd04496">
    <property type="entry name" value="SSB_OBF"/>
    <property type="match status" value="1"/>
</dbReference>
<proteinExistence type="predicted"/>
<evidence type="ECO:0000313" key="4">
    <source>
        <dbReference type="EMBL" id="NMW93464.1"/>
    </source>
</evidence>
<dbReference type="EMBL" id="UGGQ01000006">
    <property type="protein sequence ID" value="STO15571.1"/>
    <property type="molecule type" value="Genomic_DNA"/>
</dbReference>
<evidence type="ECO:0000256" key="1">
    <source>
        <dbReference type="ARBA" id="ARBA00023125"/>
    </source>
</evidence>
<evidence type="ECO:0000313" key="6">
    <source>
        <dbReference type="Proteomes" id="UP000255284"/>
    </source>
</evidence>
<evidence type="ECO:0000256" key="2">
    <source>
        <dbReference type="PIRNR" id="PIRNR002070"/>
    </source>
</evidence>
<dbReference type="GO" id="GO:0003697">
    <property type="term" value="F:single-stranded DNA binding"/>
    <property type="evidence" value="ECO:0007669"/>
    <property type="project" value="InterPro"/>
</dbReference>
<dbReference type="PROSITE" id="PS50935">
    <property type="entry name" value="SSB"/>
    <property type="match status" value="1"/>
</dbReference>
<name>A0A7Y0U0N3_9ACTO</name>
<dbReference type="SUPFAM" id="SSF50249">
    <property type="entry name" value="Nucleic acid-binding proteins"/>
    <property type="match status" value="1"/>
</dbReference>
<reference evidence="5 6" key="1">
    <citation type="submission" date="2018-06" db="EMBL/GenBank/DDBJ databases">
        <authorList>
            <consortium name="Pathogen Informatics"/>
            <person name="Doyle S."/>
        </authorList>
    </citation>
    <scope>NUCLEOTIDE SEQUENCE [LARGE SCALE GENOMIC DNA]</scope>
    <source>
        <strain evidence="5 6">NCTC11819</strain>
    </source>
</reference>
<gene>
    <name evidence="5" type="primary">ssb_2</name>
    <name evidence="4" type="ORF">HHJ74_07120</name>
    <name evidence="3" type="ORF">HHJ78_04280</name>
    <name evidence="5" type="ORF">NCTC11819_00111</name>
</gene>
<keyword evidence="1 2" id="KW-0238">DNA-binding</keyword>
<accession>A0A7Y0U0N3</accession>
<dbReference type="RefSeq" id="WP_115325467.1">
    <property type="nucleotide sequence ID" value="NZ_CAMUNX010000031.1"/>
</dbReference>
<evidence type="ECO:0000313" key="3">
    <source>
        <dbReference type="EMBL" id="NMW64763.1"/>
    </source>
</evidence>
<organism evidence="3 7">
    <name type="scientific">Mobiluncus mulieris</name>
    <dbReference type="NCBI Taxonomy" id="2052"/>
    <lineage>
        <taxon>Bacteria</taxon>
        <taxon>Bacillati</taxon>
        <taxon>Actinomycetota</taxon>
        <taxon>Actinomycetes</taxon>
        <taxon>Actinomycetales</taxon>
        <taxon>Actinomycetaceae</taxon>
        <taxon>Mobiluncus</taxon>
    </lineage>
</organism>
<sequence length="117" mass="13184">MSKASFDVGITGNLTADPKFSEVKNGCRCYFRIAANDSYRDENGEWQTVRTAFYPCVAWGWLAKEIRDNYHKGDPVVVTGKLEVYQYLSEAAAEEQQIIQIRAEAIGKRIGADVDKE</sequence>
<dbReference type="Proteomes" id="UP000582487">
    <property type="component" value="Unassembled WGS sequence"/>
</dbReference>
<dbReference type="InterPro" id="IPR012340">
    <property type="entry name" value="NA-bd_OB-fold"/>
</dbReference>